<protein>
    <submittedName>
        <fullName evidence="1">Uncharacterized protein</fullName>
    </submittedName>
</protein>
<dbReference type="EMBL" id="CP038802">
    <property type="protein sequence ID" value="UTY27596.1"/>
    <property type="molecule type" value="Genomic_DNA"/>
</dbReference>
<organism evidence="1 2">
    <name type="scientific">Treponema putidum</name>
    <dbReference type="NCBI Taxonomy" id="221027"/>
    <lineage>
        <taxon>Bacteria</taxon>
        <taxon>Pseudomonadati</taxon>
        <taxon>Spirochaetota</taxon>
        <taxon>Spirochaetia</taxon>
        <taxon>Spirochaetales</taxon>
        <taxon>Treponemataceae</taxon>
        <taxon>Treponema</taxon>
    </lineage>
</organism>
<evidence type="ECO:0000313" key="1">
    <source>
        <dbReference type="EMBL" id="UTY27596.1"/>
    </source>
</evidence>
<dbReference type="RefSeq" id="WP_255805592.1">
    <property type="nucleotide sequence ID" value="NZ_CP038802.1"/>
</dbReference>
<dbReference type="Proteomes" id="UP001059401">
    <property type="component" value="Chromosome"/>
</dbReference>
<proteinExistence type="predicted"/>
<name>A0ABY5HQ74_9SPIR</name>
<keyword evidence="2" id="KW-1185">Reference proteome</keyword>
<sequence length="94" mass="11156">MSDTKVWCKECYETIRENLNNEYGKGNWYFNNLIRMMKFDEPFTITCYPPALAMEVPVKLKNGKFSKSRTRLIKVSNRYCPFCGKKIKPEDVEE</sequence>
<reference evidence="1" key="1">
    <citation type="submission" date="2019-04" db="EMBL/GenBank/DDBJ databases">
        <title>Whole genome sequencing of oral phylogroup 2 treponemes.</title>
        <authorList>
            <person name="Chan Y."/>
            <person name="Zeng H.H."/>
            <person name="Yu X.L."/>
            <person name="Leung W.K."/>
            <person name="Watt R.M."/>
        </authorList>
    </citation>
    <scope>NUCLEOTIDE SEQUENCE</scope>
    <source>
        <strain evidence="1">OMZ 847</strain>
    </source>
</reference>
<accession>A0ABY5HQ74</accession>
<evidence type="ECO:0000313" key="2">
    <source>
        <dbReference type="Proteomes" id="UP001059401"/>
    </source>
</evidence>
<gene>
    <name evidence="1" type="ORF">E4N76_00325</name>
</gene>